<keyword evidence="2" id="KW-0732">Signal</keyword>
<dbReference type="HOGENOM" id="CLU_1394042_0_0_4"/>
<dbReference type="AlphaFoldDB" id="A0A0B6RXX4"/>
<dbReference type="EMBL" id="CP002580">
    <property type="protein sequence ID" value="AJK45890.1"/>
    <property type="molecule type" value="Genomic_DNA"/>
</dbReference>
<sequence length="181" mass="19557">MQSFYRYVMAAVLVVGFLSGCASSVTRDAADQASTAPTASTVKFGTVPVQVKITLDQAAQDALKDNLKFNVKKLQETLESALDARKLLASKDDANAMQLNVEITGIRVRSNFSAVMFGFMAGSDYIDGSVSLVDPNHQPIDHFKVSTSYALGGLAGGQDEARMGWLYEKFAEKTLAELQPH</sequence>
<dbReference type="Pfam" id="PF14366">
    <property type="entry name" value="DUF4410"/>
    <property type="match status" value="1"/>
</dbReference>
<reference evidence="3 4" key="2">
    <citation type="journal article" date="2016" name="Appl. Microbiol. Biotechnol.">
        <title>Mutations improving production and secretion of extracellular lipase by Burkholderia glumae PG1.</title>
        <authorList>
            <person name="Knapp A."/>
            <person name="Voget S."/>
            <person name="Gao R."/>
            <person name="Zaburannyi N."/>
            <person name="Krysciak D."/>
            <person name="Breuer M."/>
            <person name="Hauer B."/>
            <person name="Streit W.R."/>
            <person name="Muller R."/>
            <person name="Daniel R."/>
            <person name="Jaeger K.E."/>
        </authorList>
    </citation>
    <scope>NUCLEOTIDE SEQUENCE [LARGE SCALE GENOMIC DNA]</scope>
    <source>
        <strain evidence="3 4">PG1</strain>
    </source>
</reference>
<keyword evidence="4" id="KW-1185">Reference proteome</keyword>
<dbReference type="RefSeq" id="WP_042624527.1">
    <property type="nucleotide sequence ID" value="NZ_CP002580.1"/>
</dbReference>
<feature type="chain" id="PRO_5002109351" description="DUF4410 domain-containing protein" evidence="2">
    <location>
        <begin position="25"/>
        <end position="181"/>
    </location>
</feature>
<reference evidence="4" key="1">
    <citation type="submission" date="2011-03" db="EMBL/GenBank/DDBJ databases">
        <authorList>
            <person name="Voget S."/>
            <person name="Streit W.R."/>
            <person name="Jaeger K.E."/>
            <person name="Daniel R."/>
        </authorList>
    </citation>
    <scope>NUCLEOTIDE SEQUENCE [LARGE SCALE GENOMIC DNA]</scope>
    <source>
        <strain evidence="4">PG1</strain>
    </source>
</reference>
<evidence type="ECO:0000256" key="2">
    <source>
        <dbReference type="SAM" id="SignalP"/>
    </source>
</evidence>
<name>A0A0B6RXX4_BURPL</name>
<organism evidence="3 4">
    <name type="scientific">Burkholderia plantarii</name>
    <dbReference type="NCBI Taxonomy" id="41899"/>
    <lineage>
        <taxon>Bacteria</taxon>
        <taxon>Pseudomonadati</taxon>
        <taxon>Pseudomonadota</taxon>
        <taxon>Betaproteobacteria</taxon>
        <taxon>Burkholderiales</taxon>
        <taxon>Burkholderiaceae</taxon>
        <taxon>Burkholderia</taxon>
    </lineage>
</organism>
<gene>
    <name evidence="3" type="ORF">BGL_1c13740</name>
</gene>
<evidence type="ECO:0000313" key="3">
    <source>
        <dbReference type="EMBL" id="AJK45890.1"/>
    </source>
</evidence>
<evidence type="ECO:0000256" key="1">
    <source>
        <dbReference type="SAM" id="Coils"/>
    </source>
</evidence>
<feature type="coiled-coil region" evidence="1">
    <location>
        <begin position="64"/>
        <end position="91"/>
    </location>
</feature>
<accession>A0A0B6RXX4</accession>
<dbReference type="KEGG" id="bgp:BGL_1c13740"/>
<dbReference type="Proteomes" id="UP000031838">
    <property type="component" value="Chromosome 1"/>
</dbReference>
<feature type="signal peptide" evidence="2">
    <location>
        <begin position="1"/>
        <end position="24"/>
    </location>
</feature>
<protein>
    <recommendedName>
        <fullName evidence="5">DUF4410 domain-containing protein</fullName>
    </recommendedName>
</protein>
<dbReference type="InterPro" id="IPR025522">
    <property type="entry name" value="DUF4410"/>
</dbReference>
<dbReference type="PROSITE" id="PS51257">
    <property type="entry name" value="PROKAR_LIPOPROTEIN"/>
    <property type="match status" value="1"/>
</dbReference>
<evidence type="ECO:0000313" key="4">
    <source>
        <dbReference type="Proteomes" id="UP000031838"/>
    </source>
</evidence>
<keyword evidence="1" id="KW-0175">Coiled coil</keyword>
<proteinExistence type="predicted"/>
<evidence type="ECO:0008006" key="5">
    <source>
        <dbReference type="Google" id="ProtNLM"/>
    </source>
</evidence>